<feature type="compositionally biased region" description="Basic and acidic residues" evidence="1">
    <location>
        <begin position="1"/>
        <end position="21"/>
    </location>
</feature>
<feature type="compositionally biased region" description="Polar residues" evidence="1">
    <location>
        <begin position="108"/>
        <end position="120"/>
    </location>
</feature>
<evidence type="ECO:0000256" key="1">
    <source>
        <dbReference type="SAM" id="MobiDB-lite"/>
    </source>
</evidence>
<dbReference type="EMBL" id="JAGKQM010000013">
    <property type="protein sequence ID" value="KAH0892606.1"/>
    <property type="molecule type" value="Genomic_DNA"/>
</dbReference>
<name>A0ABQ8AJD9_BRANA</name>
<sequence length="233" mass="25770">MAVDERDDHQESTPREAELQKQIDGLQSQVTDMQKAREAAENPELTSEVQSLKEKLGEHSKQLEQSAEKLNQLQTENATLRDQNKASNAASNKKRRFNARVRPMGNLDTPSTREGNTNESTPREAELQKQIDGLQSQMTDMQKAREAAENPELTSEVQSLKEKLGDHSKQLEPSAEKLNQLQTENATLRDQNKASNAASNKKRPLNARVRPMGNLDTPSTGEGNTNVTSAAGA</sequence>
<accession>A0ABQ8AJD9</accession>
<comment type="caution">
    <text evidence="2">The sequence shown here is derived from an EMBL/GenBank/DDBJ whole genome shotgun (WGS) entry which is preliminary data.</text>
</comment>
<dbReference type="Proteomes" id="UP000824890">
    <property type="component" value="Unassembled WGS sequence"/>
</dbReference>
<feature type="compositionally biased region" description="Polar residues" evidence="1">
    <location>
        <begin position="216"/>
        <end position="233"/>
    </location>
</feature>
<feature type="compositionally biased region" description="Basic and acidic residues" evidence="1">
    <location>
        <begin position="159"/>
        <end position="170"/>
    </location>
</feature>
<organism evidence="2 3">
    <name type="scientific">Brassica napus</name>
    <name type="common">Rape</name>
    <dbReference type="NCBI Taxonomy" id="3708"/>
    <lineage>
        <taxon>Eukaryota</taxon>
        <taxon>Viridiplantae</taxon>
        <taxon>Streptophyta</taxon>
        <taxon>Embryophyta</taxon>
        <taxon>Tracheophyta</taxon>
        <taxon>Spermatophyta</taxon>
        <taxon>Magnoliopsida</taxon>
        <taxon>eudicotyledons</taxon>
        <taxon>Gunneridae</taxon>
        <taxon>Pentapetalae</taxon>
        <taxon>rosids</taxon>
        <taxon>malvids</taxon>
        <taxon>Brassicales</taxon>
        <taxon>Brassicaceae</taxon>
        <taxon>Brassiceae</taxon>
        <taxon>Brassica</taxon>
    </lineage>
</organism>
<feature type="region of interest" description="Disordered" evidence="1">
    <location>
        <begin position="1"/>
        <end position="233"/>
    </location>
</feature>
<feature type="compositionally biased region" description="Basic and acidic residues" evidence="1">
    <location>
        <begin position="51"/>
        <end position="62"/>
    </location>
</feature>
<feature type="compositionally biased region" description="Polar residues" evidence="1">
    <location>
        <begin position="177"/>
        <end position="199"/>
    </location>
</feature>
<protein>
    <submittedName>
        <fullName evidence="2">Uncharacterized protein</fullName>
    </submittedName>
</protein>
<proteinExistence type="predicted"/>
<keyword evidence="3" id="KW-1185">Reference proteome</keyword>
<feature type="non-terminal residue" evidence="2">
    <location>
        <position position="233"/>
    </location>
</feature>
<evidence type="ECO:0000313" key="3">
    <source>
        <dbReference type="Proteomes" id="UP000824890"/>
    </source>
</evidence>
<evidence type="ECO:0000313" key="2">
    <source>
        <dbReference type="EMBL" id="KAH0892606.1"/>
    </source>
</evidence>
<gene>
    <name evidence="2" type="ORF">HID58_055035</name>
</gene>
<feature type="compositionally biased region" description="Polar residues" evidence="1">
    <location>
        <begin position="63"/>
        <end position="91"/>
    </location>
</feature>
<reference evidence="2 3" key="1">
    <citation type="submission" date="2021-05" db="EMBL/GenBank/DDBJ databases">
        <title>Genome Assembly of Synthetic Allotetraploid Brassica napus Reveals Homoeologous Exchanges between Subgenomes.</title>
        <authorList>
            <person name="Davis J.T."/>
        </authorList>
    </citation>
    <scope>NUCLEOTIDE SEQUENCE [LARGE SCALE GENOMIC DNA]</scope>
    <source>
        <strain evidence="3">cv. Da-Ae</strain>
        <tissue evidence="2">Seedling</tissue>
    </source>
</reference>